<dbReference type="EMBL" id="CP147247">
    <property type="protein sequence ID" value="WYJ89922.1"/>
    <property type="molecule type" value="Genomic_DNA"/>
</dbReference>
<evidence type="ECO:0000256" key="1">
    <source>
        <dbReference type="SAM" id="Phobius"/>
    </source>
</evidence>
<sequence length="44" mass="4897">MNKKGLAAIANKPLYKIRRLQAIGYLLFIALIISLICNLIAIVK</sequence>
<organism evidence="2">
    <name type="scientific">Candidatus Enterococcus clewellii</name>
    <dbReference type="NCBI Taxonomy" id="1834193"/>
    <lineage>
        <taxon>Bacteria</taxon>
        <taxon>Bacillati</taxon>
        <taxon>Bacillota</taxon>
        <taxon>Bacilli</taxon>
        <taxon>Lactobacillales</taxon>
        <taxon>Enterococcaceae</taxon>
        <taxon>Enterococcus</taxon>
    </lineage>
</organism>
<reference evidence="2" key="1">
    <citation type="submission" date="2017-05" db="EMBL/GenBank/DDBJ databases">
        <title>The Genome Sequence of Enterococcus sp. 9E7_DIV0242.</title>
        <authorList>
            <consortium name="The Broad Institute Genomics Platform"/>
            <consortium name="The Broad Institute Genomic Center for Infectious Diseases"/>
            <person name="Earl A."/>
            <person name="Manson A."/>
            <person name="Schwartman J."/>
            <person name="Gilmore M."/>
            <person name="Abouelleil A."/>
            <person name="Cao P."/>
            <person name="Chapman S."/>
            <person name="Cusick C."/>
            <person name="Shea T."/>
            <person name="Young S."/>
            <person name="Neafsey D."/>
            <person name="Nusbaum C."/>
            <person name="Birren B."/>
        </authorList>
    </citation>
    <scope>NUCLEOTIDE SEQUENCE [LARGE SCALE GENOMIC DNA]</scope>
    <source>
        <strain evidence="2">9E7_DIV0242</strain>
    </source>
</reference>
<name>A0A242K3W6_9ENTE</name>
<dbReference type="AlphaFoldDB" id="A0A242K3W6"/>
<evidence type="ECO:0000313" key="3">
    <source>
        <dbReference type="EMBL" id="WYJ89922.1"/>
    </source>
</evidence>
<accession>A0A242K3W6</accession>
<dbReference type="EMBL" id="NGMM01000005">
    <property type="protein sequence ID" value="OTP13686.1"/>
    <property type="molecule type" value="Genomic_DNA"/>
</dbReference>
<proteinExistence type="predicted"/>
<keyword evidence="1" id="KW-0812">Transmembrane</keyword>
<keyword evidence="1" id="KW-1133">Transmembrane helix</keyword>
<keyword evidence="4" id="KW-1185">Reference proteome</keyword>
<reference evidence="3" key="2">
    <citation type="submission" date="2017-05" db="EMBL/GenBank/DDBJ databases">
        <authorList>
            <consortium name="The Broad Institute Genomics Platform"/>
            <consortium name="The Broad Institute Genomic Center for Infectious Diseases"/>
            <person name="Earl A."/>
            <person name="Manson A."/>
            <person name="Schwartman J."/>
            <person name="Gilmore M."/>
            <person name="Abouelleil A."/>
            <person name="Cao P."/>
            <person name="Chapman S."/>
            <person name="Cusick C."/>
            <person name="Shea T."/>
            <person name="Young S."/>
            <person name="Neafsey D."/>
            <person name="Nusbaum C."/>
            <person name="Birren B."/>
        </authorList>
    </citation>
    <scope>NUCLEOTIDE SEQUENCE</scope>
    <source>
        <strain evidence="3">9E7_DIV0242</strain>
    </source>
</reference>
<feature type="transmembrane region" description="Helical" evidence="1">
    <location>
        <begin position="22"/>
        <end position="43"/>
    </location>
</feature>
<evidence type="ECO:0000313" key="2">
    <source>
        <dbReference type="EMBL" id="OTP13686.1"/>
    </source>
</evidence>
<reference evidence="3" key="3">
    <citation type="submission" date="2024-03" db="EMBL/GenBank/DDBJ databases">
        <title>The Genome Sequence of Enterococcus sp. DIV0242b.</title>
        <authorList>
            <consortium name="The Broad Institute Genomics Platform"/>
            <consortium name="The Broad Institute Microbial Omics Core"/>
            <consortium name="The Broad Institute Genomic Center for Infectious Diseases"/>
            <person name="Earl A."/>
            <person name="Manson A."/>
            <person name="Gilmore M."/>
            <person name="Schwartman J."/>
            <person name="Shea T."/>
            <person name="Abouelleil A."/>
            <person name="Cao P."/>
            <person name="Chapman S."/>
            <person name="Cusick C."/>
            <person name="Young S."/>
            <person name="Neafsey D."/>
            <person name="Nusbaum C."/>
            <person name="Birren B."/>
        </authorList>
    </citation>
    <scope>NUCLEOTIDE SEQUENCE</scope>
    <source>
        <strain evidence="3">9E7_DIV0242</strain>
    </source>
</reference>
<protein>
    <submittedName>
        <fullName evidence="2">Uncharacterized protein</fullName>
    </submittedName>
</protein>
<evidence type="ECO:0000313" key="4">
    <source>
        <dbReference type="Proteomes" id="UP000195141"/>
    </source>
</evidence>
<keyword evidence="1" id="KW-0472">Membrane</keyword>
<dbReference type="Proteomes" id="UP000195141">
    <property type="component" value="Chromosome"/>
</dbReference>
<gene>
    <name evidence="3" type="ORF">A5888_001650</name>
    <name evidence="2" type="ORF">A5888_003164</name>
</gene>